<dbReference type="Proteomes" id="UP000696280">
    <property type="component" value="Unassembled WGS sequence"/>
</dbReference>
<evidence type="ECO:0008006" key="5">
    <source>
        <dbReference type="Google" id="ProtNLM"/>
    </source>
</evidence>
<proteinExistence type="predicted"/>
<organism evidence="3 4">
    <name type="scientific">Hymenoscyphus fraxineus</name>
    <dbReference type="NCBI Taxonomy" id="746836"/>
    <lineage>
        <taxon>Eukaryota</taxon>
        <taxon>Fungi</taxon>
        <taxon>Dikarya</taxon>
        <taxon>Ascomycota</taxon>
        <taxon>Pezizomycotina</taxon>
        <taxon>Leotiomycetes</taxon>
        <taxon>Helotiales</taxon>
        <taxon>Helotiaceae</taxon>
        <taxon>Hymenoscyphus</taxon>
    </lineage>
</organism>
<comment type="caution">
    <text evidence="3">The sequence shown here is derived from an EMBL/GenBank/DDBJ whole genome shotgun (WGS) entry which is preliminary data.</text>
</comment>
<feature type="region of interest" description="Disordered" evidence="1">
    <location>
        <begin position="107"/>
        <end position="159"/>
    </location>
</feature>
<evidence type="ECO:0000313" key="4">
    <source>
        <dbReference type="Proteomes" id="UP000696280"/>
    </source>
</evidence>
<keyword evidence="2" id="KW-0472">Membrane</keyword>
<evidence type="ECO:0000256" key="2">
    <source>
        <dbReference type="SAM" id="Phobius"/>
    </source>
</evidence>
<dbReference type="InterPro" id="IPR013083">
    <property type="entry name" value="Znf_RING/FYVE/PHD"/>
</dbReference>
<dbReference type="OrthoDB" id="8062037at2759"/>
<keyword evidence="2" id="KW-0812">Transmembrane</keyword>
<evidence type="ECO:0000313" key="3">
    <source>
        <dbReference type="EMBL" id="CAG8954432.1"/>
    </source>
</evidence>
<name>A0A9N9KZR6_9HELO</name>
<accession>A0A9N9KZR6</accession>
<sequence>MFIHTDSVLTLGTLVTIGVFCGGVYFTSLQGVIQERHQNQPIPIRGCCIQCTLQLYGPTVKAKLQVMGTWLARFFGLERTVANLKDFIALLELAVYWWKAAPQHANVEQQENAEAEQQEQAEEQEDQEQQEPQEQPEIPEQQANPQQPPLFPERRRRQDENLVPMRNIGRFVEEQEAPTQLVIQSSTRFLYRHHTNGDILYYLQKSSVAYPDMNGCRSASFVKRLVDYINQILYHSNLHAGSRWEDVRKRSRMTSIERFWESIHEVNPPTGDQKECPLCYEGFSTPMADRSCGNERPVYDKTHVAVSMKCEKGHIYGASCLWEWFRECSSDSQNTSCLLCRTPLDKLYDQESLHGKWNHNVARIRYLSNERARLQKADNYWSWLDLFNRINLDQWFEISQEEWELQLKEVLLGLQYFDSMQECRQTIERAYLILRGLRNIGWRSKNPVIIKSMTDRNLDTYLFERYYVKHLKNIPETKDLLGTVESLSKHIIDMVLELKGEVFKPSLTHRFVRPSTIFWSNDRIEWQLMQRIPVCQKKWINDVKTTMDALEETTRKWKVYEQSSTIMDKNDSYEQPLDPEARLLNGILIHKRMAETYLQKRLSLLMGFISPDQHLLDQHLQDGSMTVEQIQAVAKNMLNFAKVNSLDMEGKELWTSPRE</sequence>
<evidence type="ECO:0000256" key="1">
    <source>
        <dbReference type="SAM" id="MobiDB-lite"/>
    </source>
</evidence>
<dbReference type="Gene3D" id="3.30.40.10">
    <property type="entry name" value="Zinc/RING finger domain, C3HC4 (zinc finger)"/>
    <property type="match status" value="1"/>
</dbReference>
<gene>
    <name evidence="3" type="ORF">HYFRA_00006059</name>
</gene>
<keyword evidence="4" id="KW-1185">Reference proteome</keyword>
<reference evidence="3" key="1">
    <citation type="submission" date="2021-07" db="EMBL/GenBank/DDBJ databases">
        <authorList>
            <person name="Durling M."/>
        </authorList>
    </citation>
    <scope>NUCLEOTIDE SEQUENCE</scope>
</reference>
<dbReference type="AlphaFoldDB" id="A0A9N9KZR6"/>
<feature type="compositionally biased region" description="Low complexity" evidence="1">
    <location>
        <begin position="132"/>
        <end position="145"/>
    </location>
</feature>
<protein>
    <recommendedName>
        <fullName evidence="5">RING-type domain-containing protein</fullName>
    </recommendedName>
</protein>
<feature type="compositionally biased region" description="Acidic residues" evidence="1">
    <location>
        <begin position="111"/>
        <end position="131"/>
    </location>
</feature>
<feature type="transmembrane region" description="Helical" evidence="2">
    <location>
        <begin position="7"/>
        <end position="26"/>
    </location>
</feature>
<dbReference type="SUPFAM" id="SSF57850">
    <property type="entry name" value="RING/U-box"/>
    <property type="match status" value="1"/>
</dbReference>
<keyword evidence="2" id="KW-1133">Transmembrane helix</keyword>
<dbReference type="EMBL" id="CAJVRL010000056">
    <property type="protein sequence ID" value="CAG8954432.1"/>
    <property type="molecule type" value="Genomic_DNA"/>
</dbReference>